<evidence type="ECO:0000313" key="4">
    <source>
        <dbReference type="EMBL" id="KAJ3125464.1"/>
    </source>
</evidence>
<dbReference type="PANTHER" id="PTHR32208">
    <property type="entry name" value="SECRETED PROTEIN-RELATED"/>
    <property type="match status" value="1"/>
</dbReference>
<dbReference type="Gene3D" id="2.130.10.80">
    <property type="entry name" value="Galactose oxidase/kelch, beta-propeller"/>
    <property type="match status" value="1"/>
</dbReference>
<feature type="domain" description="Galactose oxidase-like Early set" evidence="3">
    <location>
        <begin position="193"/>
        <end position="287"/>
    </location>
</feature>
<evidence type="ECO:0000259" key="3">
    <source>
        <dbReference type="Pfam" id="PF09118"/>
    </source>
</evidence>
<accession>A0AAD5XDN7</accession>
<evidence type="ECO:0008006" key="6">
    <source>
        <dbReference type="Google" id="ProtNLM"/>
    </source>
</evidence>
<dbReference type="EMBL" id="JADGJH010000608">
    <property type="protein sequence ID" value="KAJ3125464.1"/>
    <property type="molecule type" value="Genomic_DNA"/>
</dbReference>
<dbReference type="PANTHER" id="PTHR32208:SF21">
    <property type="entry name" value="LOW QUALITY PROTEIN: ALDEHYDE OXIDASE GLOX-LIKE"/>
    <property type="match status" value="1"/>
</dbReference>
<keyword evidence="5" id="KW-1185">Reference proteome</keyword>
<dbReference type="AlphaFoldDB" id="A0AAD5XDN7"/>
<dbReference type="SUPFAM" id="SSF81296">
    <property type="entry name" value="E set domains"/>
    <property type="match status" value="1"/>
</dbReference>
<sequence length="325" mass="34929">MYEKTGYLAEVMICGGNKNSIFYALADCLSLQPEVSGAVWTRQPDMPNARLMPEATLLPDGTVLFTNGMGWGQAGGNAGETNYAANPVFPTDLYNPVTNNWTTVGQSTIIRSYHNGAILLADGSVITTGSEMGNYLDFWGTYFPQNLPEAAFFNTTGVAKSNCFPDNRNINCTYPYTMAIEQFTPSYLVSGQRPVLVSLPEGTKFTYNSTIGLQFDSTGAPVTRITFLRYTTTTHSTNTYQRFIEPILLFVNSTYAVVRIPPTGHIAPPGNWHIFGISASGIPSISVTALFGTGDATSVPIPGKSSSLHVGLALAVIIGAALVVF</sequence>
<reference evidence="4" key="1">
    <citation type="submission" date="2020-05" db="EMBL/GenBank/DDBJ databases">
        <title>Phylogenomic resolution of chytrid fungi.</title>
        <authorList>
            <person name="Stajich J.E."/>
            <person name="Amses K."/>
            <person name="Simmons R."/>
            <person name="Seto K."/>
            <person name="Myers J."/>
            <person name="Bonds A."/>
            <person name="Quandt C.A."/>
            <person name="Barry K."/>
            <person name="Liu P."/>
            <person name="Grigoriev I."/>
            <person name="Longcore J.E."/>
            <person name="James T.Y."/>
        </authorList>
    </citation>
    <scope>NUCLEOTIDE SEQUENCE</scope>
    <source>
        <strain evidence="4">JEL0513</strain>
    </source>
</reference>
<feature type="domain" description="Glyoxal oxidase N-terminal" evidence="2">
    <location>
        <begin position="8"/>
        <end position="152"/>
    </location>
</feature>
<protein>
    <recommendedName>
        <fullName evidence="6">Galactose oxidase-like Early set domain-containing protein</fullName>
    </recommendedName>
</protein>
<dbReference type="InterPro" id="IPR037293">
    <property type="entry name" value="Gal_Oxidase_central_sf"/>
</dbReference>
<dbReference type="InterPro" id="IPR015202">
    <property type="entry name" value="GO-like_E_set"/>
</dbReference>
<evidence type="ECO:0000259" key="2">
    <source>
        <dbReference type="Pfam" id="PF07250"/>
    </source>
</evidence>
<dbReference type="InterPro" id="IPR011043">
    <property type="entry name" value="Gal_Oxase/kelch_b-propeller"/>
</dbReference>
<dbReference type="SUPFAM" id="SSF50965">
    <property type="entry name" value="Galactose oxidase, central domain"/>
    <property type="match status" value="1"/>
</dbReference>
<evidence type="ECO:0000256" key="1">
    <source>
        <dbReference type="ARBA" id="ARBA00022729"/>
    </source>
</evidence>
<proteinExistence type="predicted"/>
<dbReference type="Pfam" id="PF07250">
    <property type="entry name" value="Glyoxal_oxid_N"/>
    <property type="match status" value="1"/>
</dbReference>
<gene>
    <name evidence="4" type="ORF">HK100_010783</name>
</gene>
<dbReference type="InterPro" id="IPR009880">
    <property type="entry name" value="Glyoxal_oxidase_N"/>
</dbReference>
<dbReference type="Proteomes" id="UP001211907">
    <property type="component" value="Unassembled WGS sequence"/>
</dbReference>
<comment type="caution">
    <text evidence="4">The sequence shown here is derived from an EMBL/GenBank/DDBJ whole genome shotgun (WGS) entry which is preliminary data.</text>
</comment>
<evidence type="ECO:0000313" key="5">
    <source>
        <dbReference type="Proteomes" id="UP001211907"/>
    </source>
</evidence>
<organism evidence="4 5">
    <name type="scientific">Physocladia obscura</name>
    <dbReference type="NCBI Taxonomy" id="109957"/>
    <lineage>
        <taxon>Eukaryota</taxon>
        <taxon>Fungi</taxon>
        <taxon>Fungi incertae sedis</taxon>
        <taxon>Chytridiomycota</taxon>
        <taxon>Chytridiomycota incertae sedis</taxon>
        <taxon>Chytridiomycetes</taxon>
        <taxon>Chytridiales</taxon>
        <taxon>Chytriomycetaceae</taxon>
        <taxon>Physocladia</taxon>
    </lineage>
</organism>
<dbReference type="Pfam" id="PF09118">
    <property type="entry name" value="GO-like_E_set"/>
    <property type="match status" value="1"/>
</dbReference>
<dbReference type="InterPro" id="IPR014756">
    <property type="entry name" value="Ig_E-set"/>
</dbReference>
<name>A0AAD5XDN7_9FUNG</name>
<keyword evidence="1" id="KW-0732">Signal</keyword>